<dbReference type="AlphaFoldDB" id="A0A1I5W6S3"/>
<dbReference type="RefSeq" id="WP_083598470.1">
    <property type="nucleotide sequence ID" value="NZ_FOVH01000023.1"/>
</dbReference>
<reference evidence="8 9" key="1">
    <citation type="submission" date="2016-10" db="EMBL/GenBank/DDBJ databases">
        <authorList>
            <person name="de Groot N.N."/>
        </authorList>
    </citation>
    <scope>NUCLEOTIDE SEQUENCE [LARGE SCALE GENOMIC DNA]</scope>
    <source>
        <strain evidence="8 9">DSM 43067</strain>
    </source>
</reference>
<feature type="compositionally biased region" description="Polar residues" evidence="6">
    <location>
        <begin position="78"/>
        <end position="93"/>
    </location>
</feature>
<dbReference type="EMBL" id="FOVH01000023">
    <property type="protein sequence ID" value="SFQ15351.1"/>
    <property type="molecule type" value="Genomic_DNA"/>
</dbReference>
<keyword evidence="2" id="KW-0813">Transport</keyword>
<dbReference type="Proteomes" id="UP000183413">
    <property type="component" value="Unassembled WGS sequence"/>
</dbReference>
<dbReference type="STRING" id="1993.SAMN04489713_12318"/>
<evidence type="ECO:0000313" key="9">
    <source>
        <dbReference type="Proteomes" id="UP000183413"/>
    </source>
</evidence>
<evidence type="ECO:0000256" key="5">
    <source>
        <dbReference type="ARBA" id="ARBA00023251"/>
    </source>
</evidence>
<evidence type="ECO:0000256" key="6">
    <source>
        <dbReference type="SAM" id="MobiDB-lite"/>
    </source>
</evidence>
<keyword evidence="5" id="KW-0046">Antibiotic resistance</keyword>
<dbReference type="Gene3D" id="3.40.50.300">
    <property type="entry name" value="P-loop containing nucleotide triphosphate hydrolases"/>
    <property type="match status" value="1"/>
</dbReference>
<name>A0A1I5W6S3_9ACTN</name>
<dbReference type="GO" id="GO:0046677">
    <property type="term" value="P:response to antibiotic"/>
    <property type="evidence" value="ECO:0007669"/>
    <property type="project" value="UniProtKB-KW"/>
</dbReference>
<gene>
    <name evidence="8" type="ORF">SAMN04489713_12318</name>
</gene>
<evidence type="ECO:0000256" key="2">
    <source>
        <dbReference type="ARBA" id="ARBA00022448"/>
    </source>
</evidence>
<dbReference type="InterPro" id="IPR003439">
    <property type="entry name" value="ABC_transporter-like_ATP-bd"/>
</dbReference>
<dbReference type="Pfam" id="PF00005">
    <property type="entry name" value="ABC_tran"/>
    <property type="match status" value="1"/>
</dbReference>
<evidence type="ECO:0000256" key="4">
    <source>
        <dbReference type="ARBA" id="ARBA00022840"/>
    </source>
</evidence>
<dbReference type="InterPro" id="IPR050763">
    <property type="entry name" value="ABC_transporter_ATP-binding"/>
</dbReference>
<feature type="region of interest" description="Disordered" evidence="6">
    <location>
        <begin position="72"/>
        <end position="102"/>
    </location>
</feature>
<dbReference type="InParanoid" id="A0A1I5W6S3"/>
<proteinExistence type="predicted"/>
<dbReference type="GO" id="GO:0005886">
    <property type="term" value="C:plasma membrane"/>
    <property type="evidence" value="ECO:0007669"/>
    <property type="project" value="UniProtKB-SubCell"/>
</dbReference>
<dbReference type="SUPFAM" id="SSF52540">
    <property type="entry name" value="P-loop containing nucleoside triphosphate hydrolases"/>
    <property type="match status" value="1"/>
</dbReference>
<evidence type="ECO:0000313" key="8">
    <source>
        <dbReference type="EMBL" id="SFQ15351.1"/>
    </source>
</evidence>
<organism evidence="8 9">
    <name type="scientific">Actinomadura madurae</name>
    <dbReference type="NCBI Taxonomy" id="1993"/>
    <lineage>
        <taxon>Bacteria</taxon>
        <taxon>Bacillati</taxon>
        <taxon>Actinomycetota</taxon>
        <taxon>Actinomycetes</taxon>
        <taxon>Streptosporangiales</taxon>
        <taxon>Thermomonosporaceae</taxon>
        <taxon>Actinomadura</taxon>
    </lineage>
</organism>
<dbReference type="GO" id="GO:0005524">
    <property type="term" value="F:ATP binding"/>
    <property type="evidence" value="ECO:0007669"/>
    <property type="project" value="UniProtKB-KW"/>
</dbReference>
<keyword evidence="3" id="KW-0547">Nucleotide-binding</keyword>
<dbReference type="PANTHER" id="PTHR42711">
    <property type="entry name" value="ABC TRANSPORTER ATP-BINDING PROTEIN"/>
    <property type="match status" value="1"/>
</dbReference>
<keyword evidence="9" id="KW-1185">Reference proteome</keyword>
<protein>
    <submittedName>
        <fullName evidence="8">ABC transporter</fullName>
    </submittedName>
</protein>
<comment type="subcellular location">
    <subcellularLocation>
        <location evidence="1">Cell membrane</location>
        <topology evidence="1">Peripheral membrane protein</topology>
    </subcellularLocation>
</comment>
<evidence type="ECO:0000256" key="1">
    <source>
        <dbReference type="ARBA" id="ARBA00004202"/>
    </source>
</evidence>
<evidence type="ECO:0000256" key="3">
    <source>
        <dbReference type="ARBA" id="ARBA00022741"/>
    </source>
</evidence>
<dbReference type="GO" id="GO:0016887">
    <property type="term" value="F:ATP hydrolysis activity"/>
    <property type="evidence" value="ECO:0007669"/>
    <property type="project" value="InterPro"/>
</dbReference>
<feature type="domain" description="ABC transporter" evidence="7">
    <location>
        <begin position="25"/>
        <end position="75"/>
    </location>
</feature>
<evidence type="ECO:0000259" key="7">
    <source>
        <dbReference type="Pfam" id="PF00005"/>
    </source>
</evidence>
<accession>A0A1I5W6S3</accession>
<sequence>MEAAVHTSRLRRTYERGRRDPVVALDDLTLTVGQNEIHGLLGPNGAGKTTLIKILSTVLLPSGGSARILGHDVVADTGSGSPRSTTPGASSPRTAGPGGSPR</sequence>
<dbReference type="PANTHER" id="PTHR42711:SF19">
    <property type="entry name" value="DOXORUBICIN RESISTANCE ATP-BINDING PROTEIN DRRA"/>
    <property type="match status" value="1"/>
</dbReference>
<dbReference type="InterPro" id="IPR027417">
    <property type="entry name" value="P-loop_NTPase"/>
</dbReference>
<dbReference type="eggNOG" id="COG1131">
    <property type="taxonomic scope" value="Bacteria"/>
</dbReference>
<keyword evidence="4" id="KW-0067">ATP-binding</keyword>